<keyword evidence="1" id="KW-1133">Transmembrane helix</keyword>
<proteinExistence type="predicted"/>
<keyword evidence="3" id="KW-1185">Reference proteome</keyword>
<keyword evidence="1" id="KW-0812">Transmembrane</keyword>
<dbReference type="RefSeq" id="WP_128746011.1">
    <property type="nucleotide sequence ID" value="NZ_CP035281.1"/>
</dbReference>
<feature type="transmembrane region" description="Helical" evidence="1">
    <location>
        <begin position="43"/>
        <end position="65"/>
    </location>
</feature>
<dbReference type="KEGG" id="amij:EQM06_08835"/>
<organism evidence="2 3">
    <name type="scientific">Aminipila luticellarii</name>
    <dbReference type="NCBI Taxonomy" id="2507160"/>
    <lineage>
        <taxon>Bacteria</taxon>
        <taxon>Bacillati</taxon>
        <taxon>Bacillota</taxon>
        <taxon>Clostridia</taxon>
        <taxon>Peptostreptococcales</taxon>
        <taxon>Anaerovoracaceae</taxon>
        <taxon>Aminipila</taxon>
    </lineage>
</organism>
<evidence type="ECO:0000256" key="1">
    <source>
        <dbReference type="SAM" id="Phobius"/>
    </source>
</evidence>
<gene>
    <name evidence="2" type="ORF">EQM06_08835</name>
</gene>
<dbReference type="EMBL" id="CP035281">
    <property type="protein sequence ID" value="QAT43314.1"/>
    <property type="molecule type" value="Genomic_DNA"/>
</dbReference>
<protein>
    <recommendedName>
        <fullName evidence="4">Cell division protein FtsL</fullName>
    </recommendedName>
</protein>
<evidence type="ECO:0008006" key="4">
    <source>
        <dbReference type="Google" id="ProtNLM"/>
    </source>
</evidence>
<name>A0A410PWM9_9FIRM</name>
<reference evidence="2 3" key="1">
    <citation type="submission" date="2019-01" db="EMBL/GenBank/DDBJ databases">
        <title>Draft genomes of a novel of Aminipila strains.</title>
        <authorList>
            <person name="Ma S."/>
        </authorList>
    </citation>
    <scope>NUCLEOTIDE SEQUENCE [LARGE SCALE GENOMIC DNA]</scope>
    <source>
        <strain evidence="3">JN-39</strain>
    </source>
</reference>
<evidence type="ECO:0000313" key="3">
    <source>
        <dbReference type="Proteomes" id="UP000287601"/>
    </source>
</evidence>
<keyword evidence="1" id="KW-0472">Membrane</keyword>
<sequence length="144" mass="16638">MMPAEQWYEYQDNYKKYGFDMKPKKVHKVKQKKKSNVTPKDRIAIMFLTIVIGALCVAVIITTAYSASIKYHINNVIRENEVITGEIENLTVQLNKANNIQAIEYKATTELGMVYPNPNDFIYITPEEKPVKDFALLLKEEAYN</sequence>
<evidence type="ECO:0000313" key="2">
    <source>
        <dbReference type="EMBL" id="QAT43314.1"/>
    </source>
</evidence>
<dbReference type="AlphaFoldDB" id="A0A410PWM9"/>
<dbReference type="Proteomes" id="UP000287601">
    <property type="component" value="Chromosome"/>
</dbReference>
<accession>A0A410PWM9</accession>
<dbReference type="OrthoDB" id="1778647at2"/>